<evidence type="ECO:0000313" key="2">
    <source>
        <dbReference type="Proteomes" id="UP001231616"/>
    </source>
</evidence>
<dbReference type="InterPro" id="IPR036291">
    <property type="entry name" value="NAD(P)-bd_dom_sf"/>
</dbReference>
<dbReference type="RefSeq" id="WP_305892319.1">
    <property type="nucleotide sequence ID" value="NZ_JAUZVZ010000003.1"/>
</dbReference>
<name>A0ABT9GVI0_9GAMM</name>
<dbReference type="Gene3D" id="3.40.50.720">
    <property type="entry name" value="NAD(P)-binding Rossmann-like Domain"/>
    <property type="match status" value="1"/>
</dbReference>
<accession>A0ABT9GVI0</accession>
<evidence type="ECO:0000313" key="1">
    <source>
        <dbReference type="EMBL" id="MDP4535046.1"/>
    </source>
</evidence>
<reference evidence="1 2" key="1">
    <citation type="submission" date="2023-08" db="EMBL/GenBank/DDBJ databases">
        <authorList>
            <person name="Joshi A."/>
            <person name="Thite S."/>
        </authorList>
    </citation>
    <scope>NUCLEOTIDE SEQUENCE [LARGE SCALE GENOMIC DNA]</scope>
    <source>
        <strain evidence="1 2">AC40</strain>
    </source>
</reference>
<dbReference type="InterPro" id="IPR051783">
    <property type="entry name" value="NAD(P)-dependent_oxidoreduct"/>
</dbReference>
<dbReference type="Proteomes" id="UP001231616">
    <property type="component" value="Unassembled WGS sequence"/>
</dbReference>
<gene>
    <name evidence="1" type="ORF">Q3O60_02455</name>
</gene>
<sequence>MKVILVGVGWLGQQLLDPLKSDGHRVLATRQSAEGLASLPPDVQGGVLRLPQEQASTAALNAMFKGAVVICSVPPGWRKLQGQGYLASLTSLAELMDTAGSLACIHLSSTGVYQGLDGEVTEKSSLQLSDAKADLLFQGEQRLRQSISCCTLRLGGLIGPDRHPGKFLAGRLLSDPAGAVNMVHSTDVIAAIRLILQQQSWPAVFNLCCPEHVSRQHFYQQAAAALALAAPIPAENSQTSRRVIATSICQQLGFSYHYASALEAVT</sequence>
<protein>
    <submittedName>
        <fullName evidence="1">Epimerase</fullName>
    </submittedName>
</protein>
<keyword evidence="2" id="KW-1185">Reference proteome</keyword>
<organism evidence="1 2">
    <name type="scientific">Alkalimonas collagenimarina</name>
    <dbReference type="NCBI Taxonomy" id="400390"/>
    <lineage>
        <taxon>Bacteria</taxon>
        <taxon>Pseudomonadati</taxon>
        <taxon>Pseudomonadota</taxon>
        <taxon>Gammaproteobacteria</taxon>
        <taxon>Alkalimonas</taxon>
    </lineage>
</organism>
<dbReference type="EMBL" id="JAUZVZ010000003">
    <property type="protein sequence ID" value="MDP4535046.1"/>
    <property type="molecule type" value="Genomic_DNA"/>
</dbReference>
<dbReference type="PANTHER" id="PTHR48079">
    <property type="entry name" value="PROTEIN YEEZ"/>
    <property type="match status" value="1"/>
</dbReference>
<dbReference type="SUPFAM" id="SSF51735">
    <property type="entry name" value="NAD(P)-binding Rossmann-fold domains"/>
    <property type="match status" value="1"/>
</dbReference>
<proteinExistence type="predicted"/>
<dbReference type="PANTHER" id="PTHR48079:SF6">
    <property type="entry name" value="NAD(P)-BINDING DOMAIN-CONTAINING PROTEIN-RELATED"/>
    <property type="match status" value="1"/>
</dbReference>
<comment type="caution">
    <text evidence="1">The sequence shown here is derived from an EMBL/GenBank/DDBJ whole genome shotgun (WGS) entry which is preliminary data.</text>
</comment>